<gene>
    <name evidence="1" type="ORF">LCGC14_0660210</name>
</gene>
<reference evidence="1" key="1">
    <citation type="journal article" date="2015" name="Nature">
        <title>Complex archaea that bridge the gap between prokaryotes and eukaryotes.</title>
        <authorList>
            <person name="Spang A."/>
            <person name="Saw J.H."/>
            <person name="Jorgensen S.L."/>
            <person name="Zaremba-Niedzwiedzka K."/>
            <person name="Martijn J."/>
            <person name="Lind A.E."/>
            <person name="van Eijk R."/>
            <person name="Schleper C."/>
            <person name="Guy L."/>
            <person name="Ettema T.J."/>
        </authorList>
    </citation>
    <scope>NUCLEOTIDE SEQUENCE</scope>
</reference>
<name>A0A0F9U212_9ZZZZ</name>
<accession>A0A0F9U212</accession>
<evidence type="ECO:0000313" key="1">
    <source>
        <dbReference type="EMBL" id="KKN47698.1"/>
    </source>
</evidence>
<dbReference type="AlphaFoldDB" id="A0A0F9U212"/>
<organism evidence="1">
    <name type="scientific">marine sediment metagenome</name>
    <dbReference type="NCBI Taxonomy" id="412755"/>
    <lineage>
        <taxon>unclassified sequences</taxon>
        <taxon>metagenomes</taxon>
        <taxon>ecological metagenomes</taxon>
    </lineage>
</organism>
<protein>
    <submittedName>
        <fullName evidence="1">Uncharacterized protein</fullName>
    </submittedName>
</protein>
<proteinExistence type="predicted"/>
<sequence>MKLNPNYYCGPIPGFIKVQITKDEAIESYIYHYDRIELRNRKLEIVAEAAKAFQQDVDDFYDGASVDTFDVLQKALAELETK</sequence>
<comment type="caution">
    <text evidence="1">The sequence shown here is derived from an EMBL/GenBank/DDBJ whole genome shotgun (WGS) entry which is preliminary data.</text>
</comment>
<dbReference type="EMBL" id="LAZR01001261">
    <property type="protein sequence ID" value="KKN47698.1"/>
    <property type="molecule type" value="Genomic_DNA"/>
</dbReference>